<keyword evidence="4" id="KW-1185">Reference proteome</keyword>
<sequence>MNAPIPKGATAPAVNPDRLPPEVRASIEAQAPGVELVELTDELAAPVVAKVEAENAAKRQRRGIRLKSDEPAPEPRVDIKQVAASAIPHLEAICSHWLPDGKRQGHDWVARNPTRDDQNAGSFSVSLLTGGCIDHATGDQCHDIVSTIKYLDGLPTQGEAARKVAEFLGTAPLPEPTQTPKPAKKTPRAMPACPTAHPTLGRPSAQWEYRDADGSLICIQMRFDTGPGTKEFRPATRTADGWRWKAPEAPRPLYGLDRLSAHPEAPVILCEGEKASNAAAALLLDCVSIASMNGAKSPKKSDWTPLAGRRVRIWPDNDQPGADFAQTAAKLILDAGAQSVEVLDLSSLGDGLPEGWDAADALADGWTPERFAECARFTDTRRPIEWGGSANPANSANRERANTAEPDDESPLSLQEIEQLVAWAWRTKTALPSDPEGVFTYHHTRDSKGRPKERYSMRSPIGGFETFSGPWPAMAWKHGREGFMGAVDAYLPVREQHVLDEAARTGKAPNDVSRDVLRADAQAWMRRIEALAVSDEVGRELLERVTPDWPEPEPLRAPMAEAEPYPVNALGDVLGTAAIALHESVKAPLALCAQSVLAAASFAAQGHFDAHMPWGEIKPLSLAMLTVGESGERKSGVDDLVLGAAKAQERAEMATYEADMESFESEMAAWKAASEQAKKRASGKDRGRLEDFRREAAEIGPPPVAPVLPLRFVTDPTVEGLYKLLAIGQPSVALFSDEGGLLIGGHALNSDNALKTLARWCKLWDGSPFDRVRAGDGSGILYGRRMALHQLAQPDIMSTLLSDPTANGQGFLARCLVAWPQSTIGTRHIEQYEWAGDRPEIRRLFGKLKTLFETPPRAKDQRGQVLDPQPLPLSPDAKAMAVQAGNQFESLMAPGAPLCEIRDRGSKAMDNAIRIAGVLTVIEQGLAAREISADHFARALTLIQWYLAEALRIRGAAAIPQAVTDAEALLAWIRERRISLFRSAPVLTRGPAQLRNKARFTAAVAELVGNGYLVEAPPGTEVEGVKAKLAWRVHPHVL</sequence>
<dbReference type="Proteomes" id="UP000592294">
    <property type="component" value="Unassembled WGS sequence"/>
</dbReference>
<feature type="region of interest" description="Disordered" evidence="2">
    <location>
        <begin position="437"/>
        <end position="457"/>
    </location>
</feature>
<evidence type="ECO:0000313" key="4">
    <source>
        <dbReference type="Proteomes" id="UP000592294"/>
    </source>
</evidence>
<dbReference type="Gene3D" id="3.40.1360.10">
    <property type="match status" value="1"/>
</dbReference>
<dbReference type="InterPro" id="IPR025048">
    <property type="entry name" value="DUF3987"/>
</dbReference>
<name>A0A850R663_9GAMM</name>
<accession>A0A850R663</accession>
<keyword evidence="1" id="KW-0175">Coiled coil</keyword>
<gene>
    <name evidence="3" type="ORF">HW932_06095</name>
</gene>
<reference evidence="3 4" key="1">
    <citation type="submission" date="2020-06" db="EMBL/GenBank/DDBJ databases">
        <title>Whole-genome sequence of Allochromatium humboldtianum DSM 21881, type strain.</title>
        <authorList>
            <person name="Kyndt J.A."/>
            <person name="Meyer T.E."/>
        </authorList>
    </citation>
    <scope>NUCLEOTIDE SEQUENCE [LARGE SCALE GENOMIC DNA]</scope>
    <source>
        <strain evidence="3 4">DSM 21881</strain>
    </source>
</reference>
<organism evidence="3 4">
    <name type="scientific">Allochromatium humboldtianum</name>
    <dbReference type="NCBI Taxonomy" id="504901"/>
    <lineage>
        <taxon>Bacteria</taxon>
        <taxon>Pseudomonadati</taxon>
        <taxon>Pseudomonadota</taxon>
        <taxon>Gammaproteobacteria</taxon>
        <taxon>Chromatiales</taxon>
        <taxon>Chromatiaceae</taxon>
        <taxon>Allochromatium</taxon>
    </lineage>
</organism>
<comment type="caution">
    <text evidence="3">The sequence shown here is derived from an EMBL/GenBank/DDBJ whole genome shotgun (WGS) entry which is preliminary data.</text>
</comment>
<protein>
    <submittedName>
        <fullName evidence="3">DUF3987 domain-containing protein</fullName>
    </submittedName>
</protein>
<feature type="region of interest" description="Disordered" evidence="2">
    <location>
        <begin position="383"/>
        <end position="412"/>
    </location>
</feature>
<dbReference type="Pfam" id="PF13148">
    <property type="entry name" value="DUF3987"/>
    <property type="match status" value="1"/>
</dbReference>
<evidence type="ECO:0000313" key="3">
    <source>
        <dbReference type="EMBL" id="NVZ08828.1"/>
    </source>
</evidence>
<dbReference type="InterPro" id="IPR034154">
    <property type="entry name" value="TOPRIM_DnaG/twinkle"/>
</dbReference>
<feature type="region of interest" description="Disordered" evidence="2">
    <location>
        <begin position="1"/>
        <end position="20"/>
    </location>
</feature>
<feature type="region of interest" description="Disordered" evidence="2">
    <location>
        <begin position="171"/>
        <end position="191"/>
    </location>
</feature>
<proteinExistence type="predicted"/>
<evidence type="ECO:0000256" key="1">
    <source>
        <dbReference type="SAM" id="Coils"/>
    </source>
</evidence>
<evidence type="ECO:0000256" key="2">
    <source>
        <dbReference type="SAM" id="MobiDB-lite"/>
    </source>
</evidence>
<dbReference type="AlphaFoldDB" id="A0A850R663"/>
<feature type="coiled-coil region" evidence="1">
    <location>
        <begin position="646"/>
        <end position="680"/>
    </location>
</feature>
<dbReference type="EMBL" id="JABZEO010000003">
    <property type="protein sequence ID" value="NVZ08828.1"/>
    <property type="molecule type" value="Genomic_DNA"/>
</dbReference>
<dbReference type="CDD" id="cd01029">
    <property type="entry name" value="TOPRIM_primases"/>
    <property type="match status" value="1"/>
</dbReference>
<dbReference type="RefSeq" id="WP_176975595.1">
    <property type="nucleotide sequence ID" value="NZ_JABZEO010000003.1"/>
</dbReference>
<feature type="compositionally biased region" description="Basic and acidic residues" evidence="2">
    <location>
        <begin position="443"/>
        <end position="456"/>
    </location>
</feature>